<keyword evidence="11 17" id="KW-0418">Kinase</keyword>
<keyword evidence="12" id="KW-0067">ATP-binding</keyword>
<evidence type="ECO:0000256" key="14">
    <source>
        <dbReference type="ARBA" id="ARBA00022993"/>
    </source>
</evidence>
<comment type="cofactor">
    <cofactor evidence="2">
        <name>K(+)</name>
        <dbReference type="ChEBI" id="CHEBI:29103"/>
    </cofactor>
</comment>
<evidence type="ECO:0000256" key="15">
    <source>
        <dbReference type="ARBA" id="ARBA00038036"/>
    </source>
</evidence>
<evidence type="ECO:0000256" key="3">
    <source>
        <dbReference type="ARBA" id="ARBA00001972"/>
    </source>
</evidence>
<comment type="subunit">
    <text evidence="6">Homodimer.</text>
</comment>
<keyword evidence="13" id="KW-0630">Potassium</keyword>
<accession>A0AB39VGZ4</accession>
<dbReference type="RefSeq" id="WP_369711217.1">
    <property type="nucleotide sequence ID" value="NZ_CP165644.1"/>
</dbReference>
<keyword evidence="14" id="KW-0173">Coenzyme A biosynthesis</keyword>
<proteinExistence type="inferred from homology"/>
<keyword evidence="10" id="KW-0547">Nucleotide-binding</keyword>
<dbReference type="KEGG" id="lrug:AB8B22_00825"/>
<comment type="cofactor">
    <cofactor evidence="3">
        <name>NH4(+)</name>
        <dbReference type="ChEBI" id="CHEBI:28938"/>
    </cofactor>
</comment>
<comment type="subcellular location">
    <subcellularLocation>
        <location evidence="4">Cytoplasm</location>
    </subcellularLocation>
</comment>
<comment type="similarity">
    <text evidence="15">Belongs to the type III pantothenate kinase family.</text>
</comment>
<dbReference type="NCBIfam" id="TIGR00671">
    <property type="entry name" value="baf"/>
    <property type="match status" value="1"/>
</dbReference>
<evidence type="ECO:0000256" key="2">
    <source>
        <dbReference type="ARBA" id="ARBA00001958"/>
    </source>
</evidence>
<comment type="pathway">
    <text evidence="5">Cofactor biosynthesis; coenzyme A biosynthesis; CoA from (R)-pantothenate: step 1/5.</text>
</comment>
<evidence type="ECO:0000256" key="5">
    <source>
        <dbReference type="ARBA" id="ARBA00005225"/>
    </source>
</evidence>
<organism evidence="17">
    <name type="scientific">Leptotrichia rugosa</name>
    <dbReference type="NCBI Taxonomy" id="3239302"/>
    <lineage>
        <taxon>Bacteria</taxon>
        <taxon>Fusobacteriati</taxon>
        <taxon>Fusobacteriota</taxon>
        <taxon>Fusobacteriia</taxon>
        <taxon>Fusobacteriales</taxon>
        <taxon>Leptotrichiaceae</taxon>
        <taxon>Leptotrichia</taxon>
    </lineage>
</organism>
<dbReference type="GO" id="GO:0005737">
    <property type="term" value="C:cytoplasm"/>
    <property type="evidence" value="ECO:0007669"/>
    <property type="project" value="UniProtKB-SubCell"/>
</dbReference>
<evidence type="ECO:0000256" key="4">
    <source>
        <dbReference type="ARBA" id="ARBA00004496"/>
    </source>
</evidence>
<dbReference type="Pfam" id="PF03309">
    <property type="entry name" value="Pan_kinase"/>
    <property type="match status" value="1"/>
</dbReference>
<dbReference type="InterPro" id="IPR043129">
    <property type="entry name" value="ATPase_NBD"/>
</dbReference>
<evidence type="ECO:0000256" key="16">
    <source>
        <dbReference type="ARBA" id="ARBA00040883"/>
    </source>
</evidence>
<dbReference type="GO" id="GO:0015937">
    <property type="term" value="P:coenzyme A biosynthetic process"/>
    <property type="evidence" value="ECO:0007669"/>
    <property type="project" value="UniProtKB-KW"/>
</dbReference>
<keyword evidence="9 17" id="KW-0808">Transferase</keyword>
<name>A0AB39VGZ4_9FUSO</name>
<evidence type="ECO:0000256" key="6">
    <source>
        <dbReference type="ARBA" id="ARBA00011738"/>
    </source>
</evidence>
<evidence type="ECO:0000256" key="11">
    <source>
        <dbReference type="ARBA" id="ARBA00022777"/>
    </source>
</evidence>
<dbReference type="InterPro" id="IPR004619">
    <property type="entry name" value="Type_III_PanK"/>
</dbReference>
<evidence type="ECO:0000256" key="13">
    <source>
        <dbReference type="ARBA" id="ARBA00022958"/>
    </source>
</evidence>
<gene>
    <name evidence="17" type="ORF">AB8B22_00825</name>
</gene>
<evidence type="ECO:0000256" key="7">
    <source>
        <dbReference type="ARBA" id="ARBA00012102"/>
    </source>
</evidence>
<comment type="catalytic activity">
    <reaction evidence="1">
        <text>(R)-pantothenate + ATP = (R)-4'-phosphopantothenate + ADP + H(+)</text>
        <dbReference type="Rhea" id="RHEA:16373"/>
        <dbReference type="ChEBI" id="CHEBI:10986"/>
        <dbReference type="ChEBI" id="CHEBI:15378"/>
        <dbReference type="ChEBI" id="CHEBI:29032"/>
        <dbReference type="ChEBI" id="CHEBI:30616"/>
        <dbReference type="ChEBI" id="CHEBI:456216"/>
        <dbReference type="EC" id="2.7.1.33"/>
    </reaction>
</comment>
<dbReference type="EC" id="2.7.1.33" evidence="7"/>
<dbReference type="AlphaFoldDB" id="A0AB39VGZ4"/>
<dbReference type="SUPFAM" id="SSF53067">
    <property type="entry name" value="Actin-like ATPase domain"/>
    <property type="match status" value="2"/>
</dbReference>
<reference evidence="17" key="1">
    <citation type="submission" date="2024-07" db="EMBL/GenBank/DDBJ databases">
        <authorList>
            <person name="Li X.-J."/>
            <person name="Wang X."/>
        </authorList>
    </citation>
    <scope>NUCLEOTIDE SEQUENCE</scope>
    <source>
        <strain evidence="17">HSP-334</strain>
    </source>
</reference>
<dbReference type="Gene3D" id="3.30.420.40">
    <property type="match status" value="2"/>
</dbReference>
<keyword evidence="8" id="KW-0963">Cytoplasm</keyword>
<dbReference type="GO" id="GO:0004594">
    <property type="term" value="F:pantothenate kinase activity"/>
    <property type="evidence" value="ECO:0007669"/>
    <property type="project" value="UniProtKB-EC"/>
</dbReference>
<dbReference type="PANTHER" id="PTHR34265:SF1">
    <property type="entry name" value="TYPE III PANTOTHENATE KINASE"/>
    <property type="match status" value="1"/>
</dbReference>
<evidence type="ECO:0000256" key="12">
    <source>
        <dbReference type="ARBA" id="ARBA00022840"/>
    </source>
</evidence>
<dbReference type="EMBL" id="CP165644">
    <property type="protein sequence ID" value="XDU66983.1"/>
    <property type="molecule type" value="Genomic_DNA"/>
</dbReference>
<evidence type="ECO:0000256" key="1">
    <source>
        <dbReference type="ARBA" id="ARBA00001206"/>
    </source>
</evidence>
<evidence type="ECO:0000256" key="8">
    <source>
        <dbReference type="ARBA" id="ARBA00022490"/>
    </source>
</evidence>
<evidence type="ECO:0000256" key="10">
    <source>
        <dbReference type="ARBA" id="ARBA00022741"/>
    </source>
</evidence>
<protein>
    <recommendedName>
        <fullName evidence="16">Type III pantothenate kinase</fullName>
        <ecNumber evidence="7">2.7.1.33</ecNumber>
    </recommendedName>
</protein>
<sequence>MILGFDIGNTHIVPIFYSNEGEILASFRIPTNLTYTEDTFFAVLKTLAENSKIDIYRTQSIIVSSVVPHINEIFYYLGKKYFKLTPKFISLENTKNEIIFSENFERGLGADRICDILALKKTYKKNEFVVIDFGTATTFDVIKDSVYCGGCILHYAFNKCVIYKYSKIAKSFI</sequence>
<dbReference type="PANTHER" id="PTHR34265">
    <property type="entry name" value="TYPE III PANTOTHENATE KINASE"/>
    <property type="match status" value="1"/>
</dbReference>
<evidence type="ECO:0000256" key="9">
    <source>
        <dbReference type="ARBA" id="ARBA00022679"/>
    </source>
</evidence>
<evidence type="ECO:0000313" key="17">
    <source>
        <dbReference type="EMBL" id="XDU66983.1"/>
    </source>
</evidence>
<dbReference type="GO" id="GO:0005524">
    <property type="term" value="F:ATP binding"/>
    <property type="evidence" value="ECO:0007669"/>
    <property type="project" value="UniProtKB-KW"/>
</dbReference>